<reference evidence="1" key="1">
    <citation type="journal article" date="2014" name="Int. J. Syst. Evol. Microbiol.">
        <title>Complete genome sequence of Corynebacterium casei LMG S-19264T (=DSM 44701T), isolated from a smear-ripened cheese.</title>
        <authorList>
            <consortium name="US DOE Joint Genome Institute (JGI-PGF)"/>
            <person name="Walter F."/>
            <person name="Albersmeier A."/>
            <person name="Kalinowski J."/>
            <person name="Ruckert C."/>
        </authorList>
    </citation>
    <scope>NUCLEOTIDE SEQUENCE</scope>
    <source>
        <strain evidence="1">CGMCC 1.14988</strain>
    </source>
</reference>
<dbReference type="Proteomes" id="UP000650511">
    <property type="component" value="Unassembled WGS sequence"/>
</dbReference>
<organism evidence="1 2">
    <name type="scientific">Egicoccus halophilus</name>
    <dbReference type="NCBI Taxonomy" id="1670830"/>
    <lineage>
        <taxon>Bacteria</taxon>
        <taxon>Bacillati</taxon>
        <taxon>Actinomycetota</taxon>
        <taxon>Nitriliruptoria</taxon>
        <taxon>Egicoccales</taxon>
        <taxon>Egicoccaceae</taxon>
        <taxon>Egicoccus</taxon>
    </lineage>
</organism>
<evidence type="ECO:0000313" key="1">
    <source>
        <dbReference type="EMBL" id="GGI08054.1"/>
    </source>
</evidence>
<comment type="caution">
    <text evidence="1">The sequence shown here is derived from an EMBL/GenBank/DDBJ whole genome shotgun (WGS) entry which is preliminary data.</text>
</comment>
<dbReference type="OrthoDB" id="9939504at2"/>
<protein>
    <submittedName>
        <fullName evidence="1">Uncharacterized protein</fullName>
    </submittedName>
</protein>
<keyword evidence="2" id="KW-1185">Reference proteome</keyword>
<accession>A0A8J3ESS4</accession>
<sequence length="158" mass="17557">MNLRVPPQLPRQLPDYLPGRIHVLEESRWPAGEWVTNGVRVLVPRYGLEVFTLDPEIDPERVRWHAGRTVHPLEASYVSLLHERRLYVLRGRHVLAAHLAAGSDRIPAQLYRRVPGTQPPPVIDRSSLAVDTGEASPVDAGRRLVADVPSAGRIAPVG</sequence>
<name>A0A8J3ESS4_9ACTN</name>
<evidence type="ECO:0000313" key="2">
    <source>
        <dbReference type="Proteomes" id="UP000650511"/>
    </source>
</evidence>
<reference evidence="1" key="2">
    <citation type="submission" date="2020-09" db="EMBL/GenBank/DDBJ databases">
        <authorList>
            <person name="Sun Q."/>
            <person name="Zhou Y."/>
        </authorList>
    </citation>
    <scope>NUCLEOTIDE SEQUENCE</scope>
    <source>
        <strain evidence="1">CGMCC 1.14988</strain>
    </source>
</reference>
<dbReference type="AlphaFoldDB" id="A0A8J3ESS4"/>
<gene>
    <name evidence="1" type="ORF">GCM10011354_27160</name>
</gene>
<dbReference type="RefSeq" id="WP_130648990.1">
    <property type="nucleotide sequence ID" value="NZ_BMHA01000010.1"/>
</dbReference>
<dbReference type="EMBL" id="BMHA01000010">
    <property type="protein sequence ID" value="GGI08054.1"/>
    <property type="molecule type" value="Genomic_DNA"/>
</dbReference>
<proteinExistence type="predicted"/>